<keyword evidence="3" id="KW-1185">Reference proteome</keyword>
<evidence type="ECO:0000313" key="2">
    <source>
        <dbReference type="EMBL" id="MEM5290690.1"/>
    </source>
</evidence>
<proteinExistence type="predicted"/>
<feature type="transmembrane region" description="Helical" evidence="1">
    <location>
        <begin position="12"/>
        <end position="30"/>
    </location>
</feature>
<sequence length="154" mass="16807">MTILGPTFALEALQYGWDSLFAGAVLGFAISRWRGRLAMAVLFGVCDGGATLLGDVVSHRAIDMPDAAPFIFLFIVLALAIRGRRNWLWMSPLLFSVDNFFSMAPPGDVPWLTCSSAFLAWTGLSLSGLLMRTGRALYLSRSCDVNADRKAERA</sequence>
<accession>A0ABU9QMH9</accession>
<dbReference type="EMBL" id="JAZHGC010000039">
    <property type="protein sequence ID" value="MEM5290690.1"/>
    <property type="molecule type" value="Genomic_DNA"/>
</dbReference>
<evidence type="ECO:0000313" key="3">
    <source>
        <dbReference type="Proteomes" id="UP001494588"/>
    </source>
</evidence>
<evidence type="ECO:0000256" key="1">
    <source>
        <dbReference type="SAM" id="Phobius"/>
    </source>
</evidence>
<keyword evidence="1" id="KW-0472">Membrane</keyword>
<reference evidence="2 3" key="1">
    <citation type="submission" date="2024-01" db="EMBL/GenBank/DDBJ databases">
        <title>The diversity of rhizobia nodulating Mimosa spp. in eleven states of Brazil covering several biomes is determined by host plant, location, and edaphic factors.</title>
        <authorList>
            <person name="Rouws L."/>
            <person name="Barauna A."/>
            <person name="Beukes C."/>
            <person name="De Faria S.M."/>
            <person name="Gross E."/>
            <person name="Dos Reis Junior F.B."/>
            <person name="Simon M."/>
            <person name="Maluk M."/>
            <person name="Odee D.W."/>
            <person name="Kenicer G."/>
            <person name="Young J.P.W."/>
            <person name="Reis V.M."/>
            <person name="Zilli J."/>
            <person name="James E.K."/>
        </authorList>
    </citation>
    <scope>NUCLEOTIDE SEQUENCE [LARGE SCALE GENOMIC DNA]</scope>
    <source>
        <strain evidence="2 3">JPY77</strain>
    </source>
</reference>
<organism evidence="2 3">
    <name type="scientific">Paraburkholderia sabiae</name>
    <dbReference type="NCBI Taxonomy" id="273251"/>
    <lineage>
        <taxon>Bacteria</taxon>
        <taxon>Pseudomonadati</taxon>
        <taxon>Pseudomonadota</taxon>
        <taxon>Betaproteobacteria</taxon>
        <taxon>Burkholderiales</taxon>
        <taxon>Burkholderiaceae</taxon>
        <taxon>Paraburkholderia</taxon>
    </lineage>
</organism>
<dbReference type="Proteomes" id="UP001494588">
    <property type="component" value="Unassembled WGS sequence"/>
</dbReference>
<name>A0ABU9QMH9_9BURK</name>
<keyword evidence="1" id="KW-0812">Transmembrane</keyword>
<gene>
    <name evidence="2" type="ORF">V4C55_33725</name>
</gene>
<comment type="caution">
    <text evidence="2">The sequence shown here is derived from an EMBL/GenBank/DDBJ whole genome shotgun (WGS) entry which is preliminary data.</text>
</comment>
<keyword evidence="1" id="KW-1133">Transmembrane helix</keyword>
<protein>
    <recommendedName>
        <fullName evidence="4">DUF2878 domain-containing protein</fullName>
    </recommendedName>
</protein>
<feature type="transmembrane region" description="Helical" evidence="1">
    <location>
        <begin position="64"/>
        <end position="80"/>
    </location>
</feature>
<feature type="transmembrane region" description="Helical" evidence="1">
    <location>
        <begin position="110"/>
        <end position="131"/>
    </location>
</feature>
<dbReference type="RefSeq" id="WP_201647966.1">
    <property type="nucleotide sequence ID" value="NZ_CAJHCS010000001.1"/>
</dbReference>
<evidence type="ECO:0008006" key="4">
    <source>
        <dbReference type="Google" id="ProtNLM"/>
    </source>
</evidence>